<reference evidence="1 2" key="1">
    <citation type="submission" date="2015-01" db="EMBL/GenBank/DDBJ databases">
        <title>Draft genome sequence of Pedobacter sp. NL19 isolated from sludge of an effluent treatment pond in an abandoned uranium mine.</title>
        <authorList>
            <person name="Santos T."/>
            <person name="Caetano T."/>
            <person name="Covas C."/>
            <person name="Cruz A."/>
            <person name="Mendo S."/>
        </authorList>
    </citation>
    <scope>NUCLEOTIDE SEQUENCE [LARGE SCALE GENOMIC DNA]</scope>
    <source>
        <strain evidence="1 2">NL19</strain>
    </source>
</reference>
<gene>
    <name evidence="1" type="ORF">TH53_04440</name>
</gene>
<keyword evidence="2" id="KW-1185">Reference proteome</keyword>
<dbReference type="EMBL" id="JXRA01000017">
    <property type="protein sequence ID" value="KIO78270.1"/>
    <property type="molecule type" value="Genomic_DNA"/>
</dbReference>
<sequence length="187" mass="21393">MFSCKKSDKPAIIDPVAQPTFSYTGKMEVSEFKVYKGGPGGGTEVSKDYTPESLWNDRVKNFTPPDHLIFKSKDTLSLLPNKVESDIIRYKLNGDTLLCHNRYADFWEVYGVKSKKCLSYKMTFYIFNRSNTPYTSFALGTEHGITLFKNVFISGRANFESLAQMTNTSDLMGWYNVNFIYESKDDI</sequence>
<evidence type="ECO:0000313" key="2">
    <source>
        <dbReference type="Proteomes" id="UP000032049"/>
    </source>
</evidence>
<dbReference type="Proteomes" id="UP000032049">
    <property type="component" value="Unassembled WGS sequence"/>
</dbReference>
<proteinExistence type="predicted"/>
<evidence type="ECO:0000313" key="1">
    <source>
        <dbReference type="EMBL" id="KIO78270.1"/>
    </source>
</evidence>
<organism evidence="1 2">
    <name type="scientific">Pedobacter lusitanus</name>
    <dbReference type="NCBI Taxonomy" id="1503925"/>
    <lineage>
        <taxon>Bacteria</taxon>
        <taxon>Pseudomonadati</taxon>
        <taxon>Bacteroidota</taxon>
        <taxon>Sphingobacteriia</taxon>
        <taxon>Sphingobacteriales</taxon>
        <taxon>Sphingobacteriaceae</taxon>
        <taxon>Pedobacter</taxon>
    </lineage>
</organism>
<protein>
    <submittedName>
        <fullName evidence="1">Uncharacterized protein</fullName>
    </submittedName>
</protein>
<name>A0A0D0GQ28_9SPHI</name>
<comment type="caution">
    <text evidence="1">The sequence shown here is derived from an EMBL/GenBank/DDBJ whole genome shotgun (WGS) entry which is preliminary data.</text>
</comment>
<dbReference type="AlphaFoldDB" id="A0A0D0GQ28"/>
<accession>A0A0D0GQ28</accession>